<dbReference type="KEGG" id="cpas:Clopa_1849"/>
<sequence>MNRIICLVGESGAGKSITAECLEREGYNYIKSYTTRPKRNKNENGHIFVDENYFKNKYEGINYSDELIAYTEFHGYRYWSTREQYREKEFSVYVVEPIGAEKLKKIIRNCKIIVVYLKVDRDERYRRMCKDRGEKQALARLSYDSESGIFDIIQCDYVVDANRDIEDVVCDVKKIVQK</sequence>
<keyword evidence="3" id="KW-1185">Reference proteome</keyword>
<dbReference type="Gene3D" id="3.40.50.300">
    <property type="entry name" value="P-loop containing nucleotide triphosphate hydrolases"/>
    <property type="match status" value="1"/>
</dbReference>
<dbReference type="OrthoDB" id="1033810at2"/>
<feature type="domain" description="Guanylate kinase-like" evidence="1">
    <location>
        <begin position="2"/>
        <end position="177"/>
    </location>
</feature>
<dbReference type="InterPro" id="IPR008145">
    <property type="entry name" value="GK/Ca_channel_bsu"/>
</dbReference>
<dbReference type="HOGENOM" id="CLU_001715_6_0_9"/>
<evidence type="ECO:0000313" key="3">
    <source>
        <dbReference type="Proteomes" id="UP000013523"/>
    </source>
</evidence>
<gene>
    <name evidence="2" type="ORF">Clopa_1849</name>
</gene>
<dbReference type="RefSeq" id="WP_015615069.1">
    <property type="nucleotide sequence ID" value="NC_021182.1"/>
</dbReference>
<name>R4K4V7_CLOPA</name>
<dbReference type="STRING" id="86416.Clopa_1849"/>
<proteinExistence type="predicted"/>
<dbReference type="SMART" id="SM00072">
    <property type="entry name" value="GuKc"/>
    <property type="match status" value="1"/>
</dbReference>
<dbReference type="eggNOG" id="COG0194">
    <property type="taxonomic scope" value="Bacteria"/>
</dbReference>
<dbReference type="InterPro" id="IPR027417">
    <property type="entry name" value="P-loop_NTPase"/>
</dbReference>
<reference evidence="2 3" key="1">
    <citation type="submission" date="2012-01" db="EMBL/GenBank/DDBJ databases">
        <title>Complete sequence of chromosome of Clostridium pasteurianum BC1.</title>
        <authorList>
            <consortium name="US DOE Joint Genome Institute"/>
            <person name="Lucas S."/>
            <person name="Han J."/>
            <person name="Lapidus A."/>
            <person name="Cheng J.-F."/>
            <person name="Goodwin L."/>
            <person name="Pitluck S."/>
            <person name="Peters L."/>
            <person name="Mikhailova N."/>
            <person name="Teshima H."/>
            <person name="Detter J.C."/>
            <person name="Han C."/>
            <person name="Tapia R."/>
            <person name="Land M."/>
            <person name="Hauser L."/>
            <person name="Kyrpides N."/>
            <person name="Ivanova N."/>
            <person name="Pagani I."/>
            <person name="Dunn J."/>
            <person name="Taghavi S."/>
            <person name="Francis A."/>
            <person name="van der Lelie D."/>
            <person name="Woyke T."/>
        </authorList>
    </citation>
    <scope>NUCLEOTIDE SEQUENCE [LARGE SCALE GENOMIC DNA]</scope>
    <source>
        <strain evidence="2 3">BC1</strain>
    </source>
</reference>
<keyword evidence="2" id="KW-0418">Kinase</keyword>
<dbReference type="PROSITE" id="PS50052">
    <property type="entry name" value="GUANYLATE_KINASE_2"/>
    <property type="match status" value="1"/>
</dbReference>
<dbReference type="InterPro" id="IPR008144">
    <property type="entry name" value="Guanylate_kin-like_dom"/>
</dbReference>
<accession>R4K4V7</accession>
<dbReference type="Proteomes" id="UP000013523">
    <property type="component" value="Chromosome"/>
</dbReference>
<evidence type="ECO:0000259" key="1">
    <source>
        <dbReference type="PROSITE" id="PS50052"/>
    </source>
</evidence>
<dbReference type="GO" id="GO:0016301">
    <property type="term" value="F:kinase activity"/>
    <property type="evidence" value="ECO:0007669"/>
    <property type="project" value="UniProtKB-KW"/>
</dbReference>
<dbReference type="PATRIC" id="fig|86416.3.peg.1824"/>
<keyword evidence="2" id="KW-0808">Transferase</keyword>
<protein>
    <submittedName>
        <fullName evidence="2">Guanylate kinase</fullName>
    </submittedName>
</protein>
<dbReference type="EMBL" id="CP003261">
    <property type="protein sequence ID" value="AGK96751.1"/>
    <property type="molecule type" value="Genomic_DNA"/>
</dbReference>
<dbReference type="SUPFAM" id="SSF52540">
    <property type="entry name" value="P-loop containing nucleoside triphosphate hydrolases"/>
    <property type="match status" value="1"/>
</dbReference>
<organism evidence="2 3">
    <name type="scientific">Clostridium pasteurianum BC1</name>
    <dbReference type="NCBI Taxonomy" id="86416"/>
    <lineage>
        <taxon>Bacteria</taxon>
        <taxon>Bacillati</taxon>
        <taxon>Bacillota</taxon>
        <taxon>Clostridia</taxon>
        <taxon>Eubacteriales</taxon>
        <taxon>Clostridiaceae</taxon>
        <taxon>Clostridium</taxon>
    </lineage>
</organism>
<evidence type="ECO:0000313" key="2">
    <source>
        <dbReference type="EMBL" id="AGK96751.1"/>
    </source>
</evidence>
<dbReference type="AlphaFoldDB" id="R4K4V7"/>
<dbReference type="Pfam" id="PF00625">
    <property type="entry name" value="Guanylate_kin"/>
    <property type="match status" value="1"/>
</dbReference>